<keyword evidence="3" id="KW-1185">Reference proteome</keyword>
<feature type="compositionally biased region" description="Polar residues" evidence="1">
    <location>
        <begin position="92"/>
        <end position="105"/>
    </location>
</feature>
<evidence type="ECO:0000256" key="1">
    <source>
        <dbReference type="SAM" id="MobiDB-lite"/>
    </source>
</evidence>
<dbReference type="EMBL" id="BGZK01003631">
    <property type="protein sequence ID" value="GBP03202.1"/>
    <property type="molecule type" value="Genomic_DNA"/>
</dbReference>
<protein>
    <submittedName>
        <fullName evidence="2">Uncharacterized protein</fullName>
    </submittedName>
</protein>
<evidence type="ECO:0000313" key="2">
    <source>
        <dbReference type="EMBL" id="GBP03202.1"/>
    </source>
</evidence>
<comment type="caution">
    <text evidence="2">The sequence shown here is derived from an EMBL/GenBank/DDBJ whole genome shotgun (WGS) entry which is preliminary data.</text>
</comment>
<reference evidence="2 3" key="1">
    <citation type="journal article" date="2019" name="Commun. Biol.">
        <title>The bagworm genome reveals a unique fibroin gene that provides high tensile strength.</title>
        <authorList>
            <person name="Kono N."/>
            <person name="Nakamura H."/>
            <person name="Ohtoshi R."/>
            <person name="Tomita M."/>
            <person name="Numata K."/>
            <person name="Arakawa K."/>
        </authorList>
    </citation>
    <scope>NUCLEOTIDE SEQUENCE [LARGE SCALE GENOMIC DNA]</scope>
</reference>
<dbReference type="AlphaFoldDB" id="A0A4C1SM39"/>
<gene>
    <name evidence="2" type="ORF">EVAR_100029_1</name>
</gene>
<accession>A0A4C1SM39</accession>
<evidence type="ECO:0000313" key="3">
    <source>
        <dbReference type="Proteomes" id="UP000299102"/>
    </source>
</evidence>
<dbReference type="Proteomes" id="UP000299102">
    <property type="component" value="Unassembled WGS sequence"/>
</dbReference>
<sequence>MSQLHTATPIPAPSPLSPEHVDPQCAVQRTKLCRCESRTAANLLQQKNEPARPGKCRTLTEYGREVAASAVAIRPYSRASIIRTSLNRTSLNRTTAYPNSSSGGSTPPAPRVSRSRLPRCSFRALVATRSLVIVLRCRRRVTLLRGVRLDSFGTGSHERFRCGSVPLEDTSARSFSAVGAACAFVYFTGHAYVITGHIDAYKCLDILLLISPVNLDPPELKLQLVNGPLDARYYVSYSTTT</sequence>
<feature type="region of interest" description="Disordered" evidence="1">
    <location>
        <begin position="1"/>
        <end position="21"/>
    </location>
</feature>
<proteinExistence type="predicted"/>
<feature type="region of interest" description="Disordered" evidence="1">
    <location>
        <begin position="92"/>
        <end position="114"/>
    </location>
</feature>
<name>A0A4C1SM39_EUMVA</name>
<organism evidence="2 3">
    <name type="scientific">Eumeta variegata</name>
    <name type="common">Bagworm moth</name>
    <name type="synonym">Eumeta japonica</name>
    <dbReference type="NCBI Taxonomy" id="151549"/>
    <lineage>
        <taxon>Eukaryota</taxon>
        <taxon>Metazoa</taxon>
        <taxon>Ecdysozoa</taxon>
        <taxon>Arthropoda</taxon>
        <taxon>Hexapoda</taxon>
        <taxon>Insecta</taxon>
        <taxon>Pterygota</taxon>
        <taxon>Neoptera</taxon>
        <taxon>Endopterygota</taxon>
        <taxon>Lepidoptera</taxon>
        <taxon>Glossata</taxon>
        <taxon>Ditrysia</taxon>
        <taxon>Tineoidea</taxon>
        <taxon>Psychidae</taxon>
        <taxon>Oiketicinae</taxon>
        <taxon>Eumeta</taxon>
    </lineage>
</organism>